<name>A0A1X2ZMW0_BIFAD</name>
<dbReference type="RefSeq" id="WP_085408345.1">
    <property type="nucleotide sequence ID" value="NZ_LNKF01000002.1"/>
</dbReference>
<evidence type="ECO:0000313" key="1">
    <source>
        <dbReference type="EMBL" id="OSG95676.1"/>
    </source>
</evidence>
<sequence>MTDNKKRKVRSLKAVKAKYLESHPKIREWIEFTIDDEPDAKEFRIHAPIFQTNEEKKAFAKAQESDDQFDLAKALLGAQWDDFIEAGGQISLLFLLLDDAADEVHETDSEGNPTTL</sequence>
<organism evidence="1 2">
    <name type="scientific">Bifidobacterium adolescentis</name>
    <dbReference type="NCBI Taxonomy" id="1680"/>
    <lineage>
        <taxon>Bacteria</taxon>
        <taxon>Bacillati</taxon>
        <taxon>Actinomycetota</taxon>
        <taxon>Actinomycetes</taxon>
        <taxon>Bifidobacteriales</taxon>
        <taxon>Bifidobacteriaceae</taxon>
        <taxon>Bifidobacterium</taxon>
    </lineage>
</organism>
<dbReference type="Proteomes" id="UP000193664">
    <property type="component" value="Unassembled WGS sequence"/>
</dbReference>
<evidence type="ECO:0008006" key="3">
    <source>
        <dbReference type="Google" id="ProtNLM"/>
    </source>
</evidence>
<proteinExistence type="predicted"/>
<gene>
    <name evidence="1" type="ORF">AD0028_0916</name>
</gene>
<reference evidence="1 2" key="1">
    <citation type="journal article" date="2016" name="Sci. Rep.">
        <title>Evaluation of genetic diversity among strains of the human gut commensal Bifidobacterium adolescentis.</title>
        <authorList>
            <person name="Duranti S."/>
            <person name="Milani C."/>
            <person name="Lugli G.A."/>
            <person name="Mancabelli L."/>
            <person name="Turroni F."/>
            <person name="Ferrario C."/>
            <person name="Mangifesta M."/>
            <person name="Viappiani A."/>
            <person name="Sanchez B."/>
            <person name="Margolles A."/>
            <person name="van Sinderen D."/>
            <person name="Ventura M."/>
        </authorList>
    </citation>
    <scope>NUCLEOTIDE SEQUENCE [LARGE SCALE GENOMIC DNA]</scope>
    <source>
        <strain evidence="1 2">AD2-8</strain>
    </source>
</reference>
<dbReference type="AlphaFoldDB" id="A0A1X2ZMW0"/>
<accession>A0A1X2ZMW0</accession>
<dbReference type="EMBL" id="LNKF01000002">
    <property type="protein sequence ID" value="OSG95676.1"/>
    <property type="molecule type" value="Genomic_DNA"/>
</dbReference>
<evidence type="ECO:0000313" key="2">
    <source>
        <dbReference type="Proteomes" id="UP000193664"/>
    </source>
</evidence>
<protein>
    <recommendedName>
        <fullName evidence="3">Phage protein</fullName>
    </recommendedName>
</protein>
<comment type="caution">
    <text evidence="1">The sequence shown here is derived from an EMBL/GenBank/DDBJ whole genome shotgun (WGS) entry which is preliminary data.</text>
</comment>